<name>A0A066YT99_9ACTN</name>
<keyword evidence="1" id="KW-0732">Signal</keyword>
<protein>
    <recommendedName>
        <fullName evidence="2">AMIN-like domain-containing protein</fullName>
    </recommendedName>
</protein>
<accession>A0A066YT99</accession>
<comment type="caution">
    <text evidence="3">The sequence shown here is derived from an EMBL/GenBank/DDBJ whole genome shotgun (WGS) entry which is preliminary data.</text>
</comment>
<dbReference type="Pfam" id="PF24837">
    <property type="entry name" value="AMIN-like"/>
    <property type="match status" value="1"/>
</dbReference>
<feature type="chain" id="PRO_5001636199" description="AMIN-like domain-containing protein" evidence="1">
    <location>
        <begin position="28"/>
        <end position="194"/>
    </location>
</feature>
<evidence type="ECO:0000313" key="3">
    <source>
        <dbReference type="EMBL" id="KDN81150.1"/>
    </source>
</evidence>
<dbReference type="HOGENOM" id="CLU_104523_0_0_11"/>
<dbReference type="Proteomes" id="UP000027178">
    <property type="component" value="Unassembled WGS sequence"/>
</dbReference>
<dbReference type="eggNOG" id="COG3409">
    <property type="taxonomic scope" value="Bacteria"/>
</dbReference>
<proteinExistence type="predicted"/>
<dbReference type="InterPro" id="IPR056303">
    <property type="entry name" value="AMIN-like"/>
</dbReference>
<gene>
    <name evidence="3" type="ORF">KCH_72440</name>
</gene>
<dbReference type="PATRIC" id="fig|1348663.4.peg.7002"/>
<dbReference type="RefSeq" id="WP_157032311.1">
    <property type="nucleotide sequence ID" value="NZ_KK853997.1"/>
</dbReference>
<evidence type="ECO:0000256" key="1">
    <source>
        <dbReference type="SAM" id="SignalP"/>
    </source>
</evidence>
<dbReference type="EMBL" id="JNBY01000155">
    <property type="protein sequence ID" value="KDN81150.1"/>
    <property type="molecule type" value="Genomic_DNA"/>
</dbReference>
<organism evidence="3 4">
    <name type="scientific">Kitasatospora cheerisanensis KCTC 2395</name>
    <dbReference type="NCBI Taxonomy" id="1348663"/>
    <lineage>
        <taxon>Bacteria</taxon>
        <taxon>Bacillati</taxon>
        <taxon>Actinomycetota</taxon>
        <taxon>Actinomycetes</taxon>
        <taxon>Kitasatosporales</taxon>
        <taxon>Streptomycetaceae</taxon>
        <taxon>Kitasatospora</taxon>
    </lineage>
</organism>
<reference evidence="3 4" key="1">
    <citation type="submission" date="2014-05" db="EMBL/GenBank/DDBJ databases">
        <title>Draft Genome Sequence of Kitasatospora cheerisanensis KCTC 2395.</title>
        <authorList>
            <person name="Nam D.H."/>
        </authorList>
    </citation>
    <scope>NUCLEOTIDE SEQUENCE [LARGE SCALE GENOMIC DNA]</scope>
    <source>
        <strain evidence="3 4">KCTC 2395</strain>
    </source>
</reference>
<dbReference type="AlphaFoldDB" id="A0A066YT99"/>
<dbReference type="OrthoDB" id="3393679at2"/>
<feature type="signal peptide" evidence="1">
    <location>
        <begin position="1"/>
        <end position="27"/>
    </location>
</feature>
<evidence type="ECO:0000313" key="4">
    <source>
        <dbReference type="Proteomes" id="UP000027178"/>
    </source>
</evidence>
<evidence type="ECO:0000259" key="2">
    <source>
        <dbReference type="Pfam" id="PF24837"/>
    </source>
</evidence>
<sequence length="194" mass="20619">MRRWTTALAAVMLAAGVAATTVPTASAVTATTDCSTAWGSLDRQDRTVPYQPQALTNVRTGAHECFDRLVIDAPETSPENPLAYQVHYTTGNVVYQDGSGTPVPVSGGAVLEIIVGASTYDPATWQKVYPARSGDALPGVDLTGYRTFVEGRFAGSLEGQSKFGLGVRARLPFEVFQLDNRLVIDVAHSWTAAG</sequence>
<feature type="domain" description="AMIN-like" evidence="2">
    <location>
        <begin position="54"/>
        <end position="188"/>
    </location>
</feature>
<keyword evidence="4" id="KW-1185">Reference proteome</keyword>